<reference evidence="1 2" key="1">
    <citation type="journal article" date="2016" name="Nat. Commun.">
        <title>Extremotolerant tardigrade genome and improved radiotolerance of human cultured cells by tardigrade-unique protein.</title>
        <authorList>
            <person name="Hashimoto T."/>
            <person name="Horikawa D.D."/>
            <person name="Saito Y."/>
            <person name="Kuwahara H."/>
            <person name="Kozuka-Hata H."/>
            <person name="Shin-I T."/>
            <person name="Minakuchi Y."/>
            <person name="Ohishi K."/>
            <person name="Motoyama A."/>
            <person name="Aizu T."/>
            <person name="Enomoto A."/>
            <person name="Kondo K."/>
            <person name="Tanaka S."/>
            <person name="Hara Y."/>
            <person name="Koshikawa S."/>
            <person name="Sagara H."/>
            <person name="Miura T."/>
            <person name="Yokobori S."/>
            <person name="Miyagawa K."/>
            <person name="Suzuki Y."/>
            <person name="Kubo T."/>
            <person name="Oyama M."/>
            <person name="Kohara Y."/>
            <person name="Fujiyama A."/>
            <person name="Arakawa K."/>
            <person name="Katayama T."/>
            <person name="Toyoda A."/>
            <person name="Kunieda T."/>
        </authorList>
    </citation>
    <scope>NUCLEOTIDE SEQUENCE [LARGE SCALE GENOMIC DNA]</scope>
    <source>
        <strain evidence="1 2">YOKOZUNA-1</strain>
    </source>
</reference>
<evidence type="ECO:0008006" key="3">
    <source>
        <dbReference type="Google" id="ProtNLM"/>
    </source>
</evidence>
<evidence type="ECO:0000313" key="2">
    <source>
        <dbReference type="Proteomes" id="UP000186922"/>
    </source>
</evidence>
<keyword evidence="2" id="KW-1185">Reference proteome</keyword>
<organism evidence="1 2">
    <name type="scientific">Ramazzottius varieornatus</name>
    <name type="common">Water bear</name>
    <name type="synonym">Tardigrade</name>
    <dbReference type="NCBI Taxonomy" id="947166"/>
    <lineage>
        <taxon>Eukaryota</taxon>
        <taxon>Metazoa</taxon>
        <taxon>Ecdysozoa</taxon>
        <taxon>Tardigrada</taxon>
        <taxon>Eutardigrada</taxon>
        <taxon>Parachela</taxon>
        <taxon>Hypsibioidea</taxon>
        <taxon>Ramazzottiidae</taxon>
        <taxon>Ramazzottius</taxon>
    </lineage>
</organism>
<gene>
    <name evidence="1" type="primary">RvY_10862-1</name>
    <name evidence="1" type="synonym">RvY_10862.1</name>
    <name evidence="1" type="ORF">RvY_10862</name>
</gene>
<comment type="caution">
    <text evidence="1">The sequence shown here is derived from an EMBL/GenBank/DDBJ whole genome shotgun (WGS) entry which is preliminary data.</text>
</comment>
<dbReference type="EMBL" id="BDGG01000005">
    <property type="protein sequence ID" value="GAU99928.1"/>
    <property type="molecule type" value="Genomic_DNA"/>
</dbReference>
<name>A0A1D1VN47_RAMVA</name>
<accession>A0A1D1VN47</accession>
<evidence type="ECO:0000313" key="1">
    <source>
        <dbReference type="EMBL" id="GAU99928.1"/>
    </source>
</evidence>
<proteinExistence type="predicted"/>
<dbReference type="AlphaFoldDB" id="A0A1D1VN47"/>
<sequence>MPLSKAADDDPKKGQTHTPCSIFDQRGSCSNNPCRYVHVCSKCGAKDHGAVNCGPKQEKEEKAKPTGPPGKNVDQLNICKAFNAAGCDKNPCKFFHKCKRCGATDHGATKCPKPANEP</sequence>
<dbReference type="Proteomes" id="UP000186922">
    <property type="component" value="Unassembled WGS sequence"/>
</dbReference>
<protein>
    <recommendedName>
        <fullName evidence="3">C3H1-type domain-containing protein</fullName>
    </recommendedName>
</protein>
<dbReference type="OrthoDB" id="2158839at2759"/>